<dbReference type="SUPFAM" id="SSF48508">
    <property type="entry name" value="Nuclear receptor ligand-binding domain"/>
    <property type="match status" value="1"/>
</dbReference>
<dbReference type="PRINTS" id="PR00047">
    <property type="entry name" value="STROIDFINGER"/>
</dbReference>
<protein>
    <submittedName>
        <fullName evidence="17">NR LBD domain-containing protein</fullName>
    </submittedName>
</protein>
<evidence type="ECO:0000256" key="4">
    <source>
        <dbReference type="ARBA" id="ARBA00022771"/>
    </source>
</evidence>
<dbReference type="PROSITE" id="PS00031">
    <property type="entry name" value="NUCLEAR_REC_DBD_1"/>
    <property type="match status" value="1"/>
</dbReference>
<evidence type="ECO:0000256" key="5">
    <source>
        <dbReference type="ARBA" id="ARBA00022833"/>
    </source>
</evidence>
<comment type="subcellular location">
    <subcellularLocation>
        <location evidence="1 12">Nucleus</location>
    </subcellularLocation>
</comment>
<keyword evidence="10 12" id="KW-0539">Nucleus</keyword>
<dbReference type="GO" id="GO:0005634">
    <property type="term" value="C:nucleus"/>
    <property type="evidence" value="ECO:0007669"/>
    <property type="project" value="UniProtKB-SubCell"/>
</dbReference>
<evidence type="ECO:0000256" key="12">
    <source>
        <dbReference type="RuleBase" id="RU004334"/>
    </source>
</evidence>
<keyword evidence="5 12" id="KW-0862">Zinc</keyword>
<keyword evidence="6 12" id="KW-0805">Transcription regulation</keyword>
<dbReference type="PROSITE" id="PS51030">
    <property type="entry name" value="NUCLEAR_REC_DBD_2"/>
    <property type="match status" value="1"/>
</dbReference>
<dbReference type="Pfam" id="PF00104">
    <property type="entry name" value="Hormone_recep"/>
    <property type="match status" value="1"/>
</dbReference>
<dbReference type="SMART" id="SM00430">
    <property type="entry name" value="HOLI"/>
    <property type="match status" value="1"/>
</dbReference>
<evidence type="ECO:0000256" key="11">
    <source>
        <dbReference type="ARBA" id="ARBA00037512"/>
    </source>
</evidence>
<keyword evidence="4 12" id="KW-0863">Zinc-finger</keyword>
<comment type="similarity">
    <text evidence="2 12">Belongs to the nuclear hormone receptor family.</text>
</comment>
<name>A0A915CJA8_PARUN</name>
<evidence type="ECO:0000256" key="9">
    <source>
        <dbReference type="ARBA" id="ARBA00023170"/>
    </source>
</evidence>
<accession>A0A915CJA8</accession>
<dbReference type="AlphaFoldDB" id="A0A915CJA8"/>
<evidence type="ECO:0000256" key="8">
    <source>
        <dbReference type="ARBA" id="ARBA00023163"/>
    </source>
</evidence>
<evidence type="ECO:0000256" key="6">
    <source>
        <dbReference type="ARBA" id="ARBA00023015"/>
    </source>
</evidence>
<dbReference type="InterPro" id="IPR035500">
    <property type="entry name" value="NHR-like_dom_sf"/>
</dbReference>
<dbReference type="GO" id="GO:0003700">
    <property type="term" value="F:DNA-binding transcription factor activity"/>
    <property type="evidence" value="ECO:0007669"/>
    <property type="project" value="InterPro"/>
</dbReference>
<feature type="compositionally biased region" description="Basic and acidic residues" evidence="13">
    <location>
        <begin position="10"/>
        <end position="22"/>
    </location>
</feature>
<dbReference type="Gene3D" id="3.30.50.10">
    <property type="entry name" value="Erythroid Transcription Factor GATA-1, subunit A"/>
    <property type="match status" value="1"/>
</dbReference>
<dbReference type="PANTHER" id="PTHR47519">
    <property type="entry name" value="NUCLEAR HORMONE RECEPTOR FAMILY MEMBER NHR-31-RELATED"/>
    <property type="match status" value="1"/>
</dbReference>
<dbReference type="InterPro" id="IPR000536">
    <property type="entry name" value="Nucl_hrmn_rcpt_lig-bd"/>
</dbReference>
<dbReference type="SUPFAM" id="SSF57716">
    <property type="entry name" value="Glucocorticoid receptor-like (DNA-binding domain)"/>
    <property type="match status" value="1"/>
</dbReference>
<keyword evidence="9 12" id="KW-0675">Receptor</keyword>
<dbReference type="InterPro" id="IPR049636">
    <property type="entry name" value="HNF4-like_DBD"/>
</dbReference>
<organism evidence="16 17">
    <name type="scientific">Parascaris univalens</name>
    <name type="common">Nematode worm</name>
    <dbReference type="NCBI Taxonomy" id="6257"/>
    <lineage>
        <taxon>Eukaryota</taxon>
        <taxon>Metazoa</taxon>
        <taxon>Ecdysozoa</taxon>
        <taxon>Nematoda</taxon>
        <taxon>Chromadorea</taxon>
        <taxon>Rhabditida</taxon>
        <taxon>Spirurina</taxon>
        <taxon>Ascaridomorpha</taxon>
        <taxon>Ascaridoidea</taxon>
        <taxon>Ascarididae</taxon>
        <taxon>Parascaris</taxon>
    </lineage>
</organism>
<dbReference type="Proteomes" id="UP000887569">
    <property type="component" value="Unplaced"/>
</dbReference>
<evidence type="ECO:0000313" key="16">
    <source>
        <dbReference type="Proteomes" id="UP000887569"/>
    </source>
</evidence>
<dbReference type="InterPro" id="IPR001628">
    <property type="entry name" value="Znf_hrmn_rcpt"/>
</dbReference>
<dbReference type="PROSITE" id="PS51843">
    <property type="entry name" value="NR_LBD"/>
    <property type="match status" value="1"/>
</dbReference>
<evidence type="ECO:0000313" key="17">
    <source>
        <dbReference type="WBParaSite" id="PgR237_g002_t03"/>
    </source>
</evidence>
<dbReference type="Pfam" id="PF00105">
    <property type="entry name" value="zf-C4"/>
    <property type="match status" value="1"/>
</dbReference>
<evidence type="ECO:0000256" key="3">
    <source>
        <dbReference type="ARBA" id="ARBA00022723"/>
    </source>
</evidence>
<feature type="region of interest" description="Disordered" evidence="13">
    <location>
        <begin position="1"/>
        <end position="22"/>
    </location>
</feature>
<dbReference type="InterPro" id="IPR013088">
    <property type="entry name" value="Znf_NHR/GATA"/>
</dbReference>
<keyword evidence="8 12" id="KW-0804">Transcription</keyword>
<proteinExistence type="inferred from homology"/>
<dbReference type="WBParaSite" id="PgR237_g002_t03">
    <property type="protein sequence ID" value="PgR237_g002_t03"/>
    <property type="gene ID" value="PgR237_g002"/>
</dbReference>
<keyword evidence="7 12" id="KW-0238">DNA-binding</keyword>
<dbReference type="SMART" id="SM00399">
    <property type="entry name" value="ZnF_C4"/>
    <property type="match status" value="1"/>
</dbReference>
<keyword evidence="3 12" id="KW-0479">Metal-binding</keyword>
<dbReference type="GO" id="GO:0008270">
    <property type="term" value="F:zinc ion binding"/>
    <property type="evidence" value="ECO:0007669"/>
    <property type="project" value="UniProtKB-KW"/>
</dbReference>
<feature type="domain" description="NR LBD" evidence="15">
    <location>
        <begin position="175"/>
        <end position="414"/>
    </location>
</feature>
<evidence type="ECO:0000259" key="15">
    <source>
        <dbReference type="PROSITE" id="PS51843"/>
    </source>
</evidence>
<dbReference type="PANTHER" id="PTHR47519:SF1">
    <property type="entry name" value="NUCLEAR HORMONE RECEPTOR FAMILY MEMBER NHR-31"/>
    <property type="match status" value="1"/>
</dbReference>
<dbReference type="CDD" id="cd06960">
    <property type="entry name" value="NR_DBD_HNF4A"/>
    <property type="match status" value="1"/>
</dbReference>
<evidence type="ECO:0000259" key="14">
    <source>
        <dbReference type="PROSITE" id="PS51030"/>
    </source>
</evidence>
<dbReference type="InterPro" id="IPR052496">
    <property type="entry name" value="Orphan_Nuclear_Rcpt"/>
</dbReference>
<evidence type="ECO:0000256" key="10">
    <source>
        <dbReference type="ARBA" id="ARBA00023242"/>
    </source>
</evidence>
<feature type="domain" description="Nuclear receptor" evidence="14">
    <location>
        <begin position="28"/>
        <end position="104"/>
    </location>
</feature>
<evidence type="ECO:0000256" key="13">
    <source>
        <dbReference type="SAM" id="MobiDB-lite"/>
    </source>
</evidence>
<dbReference type="Gene3D" id="1.10.565.10">
    <property type="entry name" value="Retinoid X Receptor"/>
    <property type="match status" value="1"/>
</dbReference>
<dbReference type="FunFam" id="3.30.50.10:FF:000030">
    <property type="entry name" value="Nuclear Hormone Receptor family"/>
    <property type="match status" value="1"/>
</dbReference>
<evidence type="ECO:0000256" key="7">
    <source>
        <dbReference type="ARBA" id="ARBA00023125"/>
    </source>
</evidence>
<comment type="function">
    <text evidence="11">Orphan nuclear receptor.</text>
</comment>
<reference evidence="17" key="1">
    <citation type="submission" date="2022-11" db="UniProtKB">
        <authorList>
            <consortium name="WormBaseParasite"/>
        </authorList>
    </citation>
    <scope>IDENTIFICATION</scope>
</reference>
<dbReference type="GO" id="GO:0000978">
    <property type="term" value="F:RNA polymerase II cis-regulatory region sequence-specific DNA binding"/>
    <property type="evidence" value="ECO:0007669"/>
    <property type="project" value="InterPro"/>
</dbReference>
<evidence type="ECO:0000256" key="1">
    <source>
        <dbReference type="ARBA" id="ARBA00004123"/>
    </source>
</evidence>
<keyword evidence="16" id="KW-1185">Reference proteome</keyword>
<sequence>MDLLEEGGSDENKTKASDERALPRTRSPRRCAVCGDSPAKIHYGVFACFGCKGFFRRAVKDGCNRYVCRYDRKCNVDKYERNSCRYCRFRRCLQVGMNPQSVRPDRDQTGKQRIARLTKTQRKIISPIMIADGDSSIQSPVWNDWTKHLSIDLRKILMDLINLDMEIHKTASSVTDEAITGFSLRSLVAERSIQERKVSHSSTQTSSLGVEDLSATSLWRLIEIIDWIDGVCRLAESRNERKVITTDDKVTILQNCFSQQIIFTLSAKTAMNSTTSDIFCIYDCMGNRSDKSKRDLVDRIVTEFVSPLRRLTPSDAELVIFRAIVTMNPDMLGLNATVKKILADSRDIFQELLFKSLKKSRSKVTFSSAQFGNYLLLLPNFYALSECLRESLRCRYKSGTLLGCSQLDSYKLILGEVLNHCGTELMDATQISTETCDTFDQECEHFNRLPNIVQTSTSPSYHSGLFATDTNDSRSAQERLMLSTIRDQQSSRIIVDGDKSAFVRMQRIPQSSIPMIHSSALAVSAIQYGNCLSQNLGTNCVNSFSTASNCLLPNASVPYPLIHRVESPLKSVVNCSVEERPQTLACFPKLPLQFTKSMEEMLKPPGQTEDTMNWNRPLGSDWANDIKTPTKELVAQLFPDCADSI</sequence>
<evidence type="ECO:0000256" key="2">
    <source>
        <dbReference type="ARBA" id="ARBA00005993"/>
    </source>
</evidence>